<dbReference type="Proteomes" id="UP001593833">
    <property type="component" value="Unassembled WGS sequence"/>
</dbReference>
<dbReference type="NCBIfam" id="NF004739">
    <property type="entry name" value="PRK06075.1"/>
    <property type="match status" value="1"/>
</dbReference>
<feature type="compositionally biased region" description="Polar residues" evidence="2">
    <location>
        <begin position="1"/>
        <end position="17"/>
    </location>
</feature>
<keyword evidence="1" id="KW-0472">Membrane</keyword>
<comment type="catalytic activity">
    <reaction evidence="1">
        <text>a quinone + NADH + 5 H(+)(in) = a quinol + NAD(+) + 4 H(+)(out)</text>
        <dbReference type="Rhea" id="RHEA:57888"/>
        <dbReference type="ChEBI" id="CHEBI:15378"/>
        <dbReference type="ChEBI" id="CHEBI:24646"/>
        <dbReference type="ChEBI" id="CHEBI:57540"/>
        <dbReference type="ChEBI" id="CHEBI:57945"/>
        <dbReference type="ChEBI" id="CHEBI:132124"/>
    </reaction>
</comment>
<evidence type="ECO:0000256" key="1">
    <source>
        <dbReference type="HAMAP-Rule" id="MF_01358"/>
    </source>
</evidence>
<dbReference type="SUPFAM" id="SSF56762">
    <property type="entry name" value="HydB/Nqo4-like"/>
    <property type="match status" value="1"/>
</dbReference>
<dbReference type="HAMAP" id="MF_01358">
    <property type="entry name" value="NDH1_NuoD"/>
    <property type="match status" value="1"/>
</dbReference>
<keyword evidence="1" id="KW-0813">Transport</keyword>
<dbReference type="PANTHER" id="PTHR11993">
    <property type="entry name" value="NADH-UBIQUINONE OXIDOREDUCTASE 49 KDA SUBUNIT"/>
    <property type="match status" value="1"/>
</dbReference>
<keyword evidence="1" id="KW-0520">NAD</keyword>
<dbReference type="InterPro" id="IPR001135">
    <property type="entry name" value="NADH_Q_OxRdtase_suD"/>
</dbReference>
<keyword evidence="1" id="KW-0830">Ubiquinone</keyword>
<keyword evidence="5" id="KW-1185">Reference proteome</keyword>
<gene>
    <name evidence="1" type="primary">nuoD</name>
    <name evidence="4" type="ORF">ACFL6M_01595</name>
</gene>
<feature type="domain" description="NADH-quinone oxidoreductase subunit D" evidence="3">
    <location>
        <begin position="343"/>
        <end position="460"/>
    </location>
</feature>
<dbReference type="InterPro" id="IPR029014">
    <property type="entry name" value="NiFe-Hase_large"/>
</dbReference>
<evidence type="ECO:0000259" key="3">
    <source>
        <dbReference type="Pfam" id="PF00346"/>
    </source>
</evidence>
<dbReference type="InterPro" id="IPR022885">
    <property type="entry name" value="NDH1_su_D/H"/>
</dbReference>
<dbReference type="Pfam" id="PF00346">
    <property type="entry name" value="Complex1_49kDa"/>
    <property type="match status" value="2"/>
</dbReference>
<keyword evidence="1" id="KW-1003">Cell membrane</keyword>
<organism evidence="4 5">
    <name type="scientific">Eiseniibacteriota bacterium</name>
    <dbReference type="NCBI Taxonomy" id="2212470"/>
    <lineage>
        <taxon>Bacteria</taxon>
        <taxon>Candidatus Eiseniibacteriota</taxon>
    </lineage>
</organism>
<keyword evidence="1" id="KW-1278">Translocase</keyword>
<accession>A0ABV6YIU7</accession>
<evidence type="ECO:0000313" key="4">
    <source>
        <dbReference type="EMBL" id="MFC1572268.1"/>
    </source>
</evidence>
<feature type="domain" description="NADH-quinone oxidoreductase subunit D" evidence="3">
    <location>
        <begin position="138"/>
        <end position="300"/>
    </location>
</feature>
<proteinExistence type="inferred from homology"/>
<dbReference type="EC" id="7.1.1.-" evidence="1"/>
<comment type="subunit">
    <text evidence="1">NDH-1 is composed of 14 different subunits. Subunits NuoB, C, D, E, F, and G constitute the peripheral sector of the complex.</text>
</comment>
<dbReference type="Gene3D" id="1.10.645.10">
    <property type="entry name" value="Cytochrome-c3 Hydrogenase, chain B"/>
    <property type="match status" value="1"/>
</dbReference>
<reference evidence="4 5" key="1">
    <citation type="submission" date="2024-09" db="EMBL/GenBank/DDBJ databases">
        <authorList>
            <person name="D'Angelo T."/>
        </authorList>
    </citation>
    <scope>NUCLEOTIDE SEQUENCE [LARGE SCALE GENOMIC DNA]</scope>
    <source>
        <strain evidence="4">SAG AM-320-E07</strain>
    </source>
</reference>
<evidence type="ECO:0000313" key="5">
    <source>
        <dbReference type="Proteomes" id="UP001593833"/>
    </source>
</evidence>
<feature type="region of interest" description="Disordered" evidence="2">
    <location>
        <begin position="1"/>
        <end position="21"/>
    </location>
</feature>
<name>A0ABV6YIU7_UNCEI</name>
<comment type="subcellular location">
    <subcellularLocation>
        <location evidence="1">Cell membrane</location>
        <topology evidence="1">Peripheral membrane protein</topology>
        <orientation evidence="1">Cytoplasmic side</orientation>
    </subcellularLocation>
</comment>
<evidence type="ECO:0000256" key="2">
    <source>
        <dbReference type="SAM" id="MobiDB-lite"/>
    </source>
</evidence>
<comment type="similarity">
    <text evidence="1">Belongs to the complex I 49 kDa subunit family.</text>
</comment>
<protein>
    <recommendedName>
        <fullName evidence="1">NADH-quinone oxidoreductase subunit D</fullName>
        <ecNumber evidence="1">7.1.1.-</ecNumber>
    </recommendedName>
    <alternativeName>
        <fullName evidence="1">NADH dehydrogenase I subunit D</fullName>
    </alternativeName>
    <alternativeName>
        <fullName evidence="1">NDH-1 subunit D</fullName>
    </alternativeName>
</protein>
<comment type="function">
    <text evidence="1">NDH-1 shuttles electrons from NADH, via FMN and iron-sulfur (Fe-S) centers, to quinones in the respiratory chain. The immediate electron acceptor for the enzyme in this species is believed to be ubiquinone. Couples the redox reaction to proton translocation (for every two electrons transferred, four hydrogen ions are translocated across the cytoplasmic membrane), and thus conserves the redox energy in a proton gradient.</text>
</comment>
<comment type="caution">
    <text evidence="4">The sequence shown here is derived from an EMBL/GenBank/DDBJ whole genome shotgun (WGS) entry which is preliminary data.</text>
</comment>
<dbReference type="EMBL" id="JBHPKH010000009">
    <property type="protein sequence ID" value="MFC1572268.1"/>
    <property type="molecule type" value="Genomic_DNA"/>
</dbReference>
<sequence>MSNQQPEMNTEAATATSMPPRHRTFLNLGPAHPAMHGIVRMVLEIEGEKIIQCKVEIGYLHRAFEKHCECGTWTQAFPYTDRLNYVSPFINNFGYAAAVEKLAGIQIPERAEYIRVLMSEVSRITDHLTCVGAVAMELGAMTPFLYFMEARERLYHLIEEVSGARITVSYGRIGGVKADLPVNFDTRCRETFPHVRKAMADVHKLITKNRIFVDRLRNVGGISRDDAISYGFSGPLLRACGVEYDVRKAFPYHVYDRMKFEIPLGHKGDTYDRYLVRMEEIEQSLRICEQCLEQMPGGFERQDLEGVRISPAEVLASTQLGEPVPDYENKVVDLPPTLKGMERQRHDGIMVDDPGITLPPKEETYSNIESLINHFKIIMEGPGHGIQVPKGEAYMAVEGGNGELGFYVVSEGGSGPYRLRCRGPCFFFLSAFHKMAKGHSVGDVVPIFGSVNMIGGELDR</sequence>
<keyword evidence="1" id="KW-0874">Quinone</keyword>
<dbReference type="PANTHER" id="PTHR11993:SF10">
    <property type="entry name" value="NADH DEHYDROGENASE [UBIQUINONE] IRON-SULFUR PROTEIN 2, MITOCHONDRIAL"/>
    <property type="match status" value="1"/>
</dbReference>